<dbReference type="InterPro" id="IPR005630">
    <property type="entry name" value="Terpene_synthase_metal-bd"/>
</dbReference>
<dbReference type="InterPro" id="IPR008949">
    <property type="entry name" value="Isoprenoid_synthase_dom_sf"/>
</dbReference>
<dbReference type="InterPro" id="IPR036965">
    <property type="entry name" value="Terpene_synth_N_sf"/>
</dbReference>
<dbReference type="GO" id="GO:0010333">
    <property type="term" value="F:terpene synthase activity"/>
    <property type="evidence" value="ECO:0007669"/>
    <property type="project" value="InterPro"/>
</dbReference>
<evidence type="ECO:0000313" key="7">
    <source>
        <dbReference type="Proteomes" id="UP001206925"/>
    </source>
</evidence>
<dbReference type="InterPro" id="IPR001906">
    <property type="entry name" value="Terpene_synth_N"/>
</dbReference>
<dbReference type="PANTHER" id="PTHR31225">
    <property type="entry name" value="OS04G0344100 PROTEIN-RELATED"/>
    <property type="match status" value="1"/>
</dbReference>
<evidence type="ECO:0000259" key="4">
    <source>
        <dbReference type="Pfam" id="PF01397"/>
    </source>
</evidence>
<protein>
    <submittedName>
        <fullName evidence="6">Uncharacterized protein</fullName>
    </submittedName>
</protein>
<name>A0AAD5CI31_AMBAR</name>
<dbReference type="GO" id="GO:0000287">
    <property type="term" value="F:magnesium ion binding"/>
    <property type="evidence" value="ECO:0007669"/>
    <property type="project" value="InterPro"/>
</dbReference>
<dbReference type="PANTHER" id="PTHR31225:SF252">
    <property type="entry name" value="TERPENE SYNTHASE 12-RELATED"/>
    <property type="match status" value="1"/>
</dbReference>
<dbReference type="SUPFAM" id="SSF48576">
    <property type="entry name" value="Terpenoid synthases"/>
    <property type="match status" value="1"/>
</dbReference>
<dbReference type="InterPro" id="IPR050148">
    <property type="entry name" value="Terpene_synthase-like"/>
</dbReference>
<keyword evidence="7" id="KW-1185">Reference proteome</keyword>
<dbReference type="Pfam" id="PF03936">
    <property type="entry name" value="Terpene_synth_C"/>
    <property type="match status" value="1"/>
</dbReference>
<keyword evidence="2" id="KW-0479">Metal-binding</keyword>
<dbReference type="EMBL" id="JAMZMK010008087">
    <property type="protein sequence ID" value="KAI7742027.1"/>
    <property type="molecule type" value="Genomic_DNA"/>
</dbReference>
<dbReference type="AlphaFoldDB" id="A0AAD5CI31"/>
<comment type="caution">
    <text evidence="6">The sequence shown here is derived from an EMBL/GenBank/DDBJ whole genome shotgun (WGS) entry which is preliminary data.</text>
</comment>
<dbReference type="SUPFAM" id="SSF48239">
    <property type="entry name" value="Terpenoid cyclases/Protein prenyltransferases"/>
    <property type="match status" value="1"/>
</dbReference>
<dbReference type="GO" id="GO:0016114">
    <property type="term" value="P:terpenoid biosynthetic process"/>
    <property type="evidence" value="ECO:0007669"/>
    <property type="project" value="InterPro"/>
</dbReference>
<organism evidence="6 7">
    <name type="scientific">Ambrosia artemisiifolia</name>
    <name type="common">Common ragweed</name>
    <dbReference type="NCBI Taxonomy" id="4212"/>
    <lineage>
        <taxon>Eukaryota</taxon>
        <taxon>Viridiplantae</taxon>
        <taxon>Streptophyta</taxon>
        <taxon>Embryophyta</taxon>
        <taxon>Tracheophyta</taxon>
        <taxon>Spermatophyta</taxon>
        <taxon>Magnoliopsida</taxon>
        <taxon>eudicotyledons</taxon>
        <taxon>Gunneridae</taxon>
        <taxon>Pentapetalae</taxon>
        <taxon>asterids</taxon>
        <taxon>campanulids</taxon>
        <taxon>Asterales</taxon>
        <taxon>Asteraceae</taxon>
        <taxon>Asteroideae</taxon>
        <taxon>Heliantheae alliance</taxon>
        <taxon>Heliantheae</taxon>
        <taxon>Ambrosia</taxon>
    </lineage>
</organism>
<proteinExistence type="predicted"/>
<keyword evidence="3" id="KW-0460">Magnesium</keyword>
<sequence length="322" mass="37074">MNCKEKVEKLEEKVMTMLIDYENGGSSTLQLLELIDDIERMGLGYRFQTNITKVLSKVASKDYEPKEEEEDNLHVASLKFRLLRQHGFSVSQGSSNFIDGYKSLEIGSFKRPISIKKKFNKNDFVGNAYWESFSIQKWGELTEAFFVEAKWNHSDYMPTLEDYLDNAWQSVSGVLVLTHGYLLMNQDANKDGTESSMEKFGDLFKWSSMIFRLYNDLATSSDEMDRGKSINAISCYMHENDVGEEVAREYINTLIDKAWRRMIEARVACFDDSKDPFIDMAINLARISHSTYQFGDGHGAPDARSRDRVLSVIFEPITEKEH</sequence>
<dbReference type="InterPro" id="IPR008930">
    <property type="entry name" value="Terpenoid_cyclase/PrenylTrfase"/>
</dbReference>
<accession>A0AAD5CI31</accession>
<feature type="domain" description="Terpene synthase metal-binding" evidence="5">
    <location>
        <begin position="133"/>
        <end position="260"/>
    </location>
</feature>
<evidence type="ECO:0000256" key="1">
    <source>
        <dbReference type="ARBA" id="ARBA00001946"/>
    </source>
</evidence>
<feature type="domain" description="Terpene synthase N-terminal" evidence="4">
    <location>
        <begin position="3"/>
        <end position="93"/>
    </location>
</feature>
<dbReference type="Gene3D" id="1.10.600.10">
    <property type="entry name" value="Farnesyl Diphosphate Synthase"/>
    <property type="match status" value="1"/>
</dbReference>
<dbReference type="Proteomes" id="UP001206925">
    <property type="component" value="Unassembled WGS sequence"/>
</dbReference>
<reference evidence="6" key="1">
    <citation type="submission" date="2022-06" db="EMBL/GenBank/DDBJ databases">
        <title>Uncovering the hologenomic basis of an extraordinary plant invasion.</title>
        <authorList>
            <person name="Bieker V.C."/>
            <person name="Martin M.D."/>
            <person name="Gilbert T."/>
            <person name="Hodgins K."/>
            <person name="Battlay P."/>
            <person name="Petersen B."/>
            <person name="Wilson J."/>
        </authorList>
    </citation>
    <scope>NUCLEOTIDE SEQUENCE</scope>
    <source>
        <strain evidence="6">AA19_3_7</strain>
        <tissue evidence="6">Leaf</tissue>
    </source>
</reference>
<dbReference type="Pfam" id="PF01397">
    <property type="entry name" value="Terpene_synth"/>
    <property type="match status" value="1"/>
</dbReference>
<evidence type="ECO:0000313" key="6">
    <source>
        <dbReference type="EMBL" id="KAI7742027.1"/>
    </source>
</evidence>
<evidence type="ECO:0000256" key="3">
    <source>
        <dbReference type="ARBA" id="ARBA00022842"/>
    </source>
</evidence>
<gene>
    <name evidence="6" type="ORF">M8C21_029288</name>
</gene>
<evidence type="ECO:0000256" key="2">
    <source>
        <dbReference type="ARBA" id="ARBA00022723"/>
    </source>
</evidence>
<dbReference type="Gene3D" id="1.50.10.130">
    <property type="entry name" value="Terpene synthase, N-terminal domain"/>
    <property type="match status" value="1"/>
</dbReference>
<comment type="cofactor">
    <cofactor evidence="1">
        <name>Mg(2+)</name>
        <dbReference type="ChEBI" id="CHEBI:18420"/>
    </cofactor>
</comment>
<evidence type="ECO:0000259" key="5">
    <source>
        <dbReference type="Pfam" id="PF03936"/>
    </source>
</evidence>